<accession>E0Y041</accession>
<proteinExistence type="predicted"/>
<name>E0Y041_9GAMM</name>
<dbReference type="EMBL" id="GU474936">
    <property type="protein sequence ID" value="ADI20032.1"/>
    <property type="molecule type" value="Genomic_DNA"/>
</dbReference>
<organism evidence="1">
    <name type="scientific">uncultured gamma proteobacterium EB000_65A11</name>
    <dbReference type="NCBI Taxonomy" id="710972"/>
    <lineage>
        <taxon>Bacteria</taxon>
        <taxon>Pseudomonadati</taxon>
        <taxon>Pseudomonadota</taxon>
        <taxon>Gammaproteobacteria</taxon>
        <taxon>environmental samples</taxon>
    </lineage>
</organism>
<reference evidence="1" key="1">
    <citation type="journal article" date="2011" name="Environ. Microbiol.">
        <title>Time-series analyses of Monterey Bay coastal microbial picoplankton using a 'genome proxy' microarray.</title>
        <authorList>
            <person name="Rich V.I."/>
            <person name="Pham V.D."/>
            <person name="Eppley J."/>
            <person name="Shi Y."/>
            <person name="DeLong E.F."/>
        </authorList>
    </citation>
    <scope>NUCLEOTIDE SEQUENCE</scope>
</reference>
<protein>
    <submittedName>
        <fullName evidence="1">Uncharacterized protein</fullName>
    </submittedName>
</protein>
<sequence>MLLVIGFTVQQEVNLAVEERMKVFVPMSDKLQDINGRLSEKMVPFDPAFLVKAEMPPKGRKPANWIGQSGYRSAREPIQIVEMV</sequence>
<dbReference type="AlphaFoldDB" id="E0Y041"/>
<evidence type="ECO:0000313" key="1">
    <source>
        <dbReference type="EMBL" id="ADI20032.1"/>
    </source>
</evidence>